<sequence length="237" mass="27275">MQIIPKDISPSWQNFFNENTYKLLSDIENRLSMEEAESLTPLPERMLRFFQLDLHAAKVIIIGQDPYPQQGVATGRAFEVGPLKSWTETFRNTSLRNIVRALYVAQNGNFKTFNEIKKELLDGKFKLLPPHQLFKHWEKQGVLLLNTSFSCRIGNPGSHSKIWKPFTDSLLSYVNNANPSLNWFLWGNKAKEAVDHINLKNSIETTHPMICHKRPNDFLFGEKNVFAETSGLIDWLG</sequence>
<dbReference type="OrthoDB" id="9804372at2"/>
<comment type="similarity">
    <text evidence="3">Belongs to the uracil-DNA glycosylase (UDG) superfamily. UNG family.</text>
</comment>
<dbReference type="InterPro" id="IPR005122">
    <property type="entry name" value="Uracil-DNA_glycosylase-like"/>
</dbReference>
<dbReference type="InterPro" id="IPR002043">
    <property type="entry name" value="UDG_fam1"/>
</dbReference>
<dbReference type="Pfam" id="PF03167">
    <property type="entry name" value="UDG"/>
    <property type="match status" value="1"/>
</dbReference>
<evidence type="ECO:0000256" key="7">
    <source>
        <dbReference type="ARBA" id="ARBA00022763"/>
    </source>
</evidence>
<keyword evidence="7" id="KW-0227">DNA damage</keyword>
<keyword evidence="13" id="KW-1185">Reference proteome</keyword>
<dbReference type="SMART" id="SM00987">
    <property type="entry name" value="UreE_C"/>
    <property type="match status" value="1"/>
</dbReference>
<dbReference type="AlphaFoldDB" id="A0A2U2B503"/>
<dbReference type="CDD" id="cd10027">
    <property type="entry name" value="UDG-F1-like"/>
    <property type="match status" value="1"/>
</dbReference>
<evidence type="ECO:0000256" key="8">
    <source>
        <dbReference type="ARBA" id="ARBA00022801"/>
    </source>
</evidence>
<dbReference type="SUPFAM" id="SSF52141">
    <property type="entry name" value="Uracil-DNA glycosylase-like"/>
    <property type="match status" value="1"/>
</dbReference>
<dbReference type="PANTHER" id="PTHR11264">
    <property type="entry name" value="URACIL-DNA GLYCOSYLASE"/>
    <property type="match status" value="1"/>
</dbReference>
<evidence type="ECO:0000313" key="12">
    <source>
        <dbReference type="EMBL" id="PWD98117.1"/>
    </source>
</evidence>
<dbReference type="RefSeq" id="WP_109265760.1">
    <property type="nucleotide sequence ID" value="NZ_QEWP01000019.1"/>
</dbReference>
<dbReference type="InterPro" id="IPR036895">
    <property type="entry name" value="Uracil-DNA_glycosylase-like_sf"/>
</dbReference>
<accession>A0A2U2B503</accession>
<organism evidence="12 13">
    <name type="scientific">Marinilabilia rubra</name>
    <dbReference type="NCBI Taxonomy" id="2162893"/>
    <lineage>
        <taxon>Bacteria</taxon>
        <taxon>Pseudomonadati</taxon>
        <taxon>Bacteroidota</taxon>
        <taxon>Bacteroidia</taxon>
        <taxon>Marinilabiliales</taxon>
        <taxon>Marinilabiliaceae</taxon>
        <taxon>Marinilabilia</taxon>
    </lineage>
</organism>
<evidence type="ECO:0000256" key="2">
    <source>
        <dbReference type="ARBA" id="ARBA00002631"/>
    </source>
</evidence>
<name>A0A2U2B503_9BACT</name>
<comment type="catalytic activity">
    <reaction evidence="1">
        <text>Hydrolyzes single-stranded DNA or mismatched double-stranded DNA and polynucleotides, releasing free uracil.</text>
        <dbReference type="EC" id="3.2.2.27"/>
    </reaction>
</comment>
<dbReference type="EC" id="3.2.2.27" evidence="4"/>
<dbReference type="Proteomes" id="UP000244956">
    <property type="component" value="Unassembled WGS sequence"/>
</dbReference>
<dbReference type="PROSITE" id="PS00130">
    <property type="entry name" value="U_DNA_GLYCOSYLASE"/>
    <property type="match status" value="1"/>
</dbReference>
<comment type="function">
    <text evidence="2">Excises uracil residues from the DNA which can arise as a result of misincorporation of dUMP residues by DNA polymerase or due to deamination of cytosine.</text>
</comment>
<evidence type="ECO:0000256" key="6">
    <source>
        <dbReference type="ARBA" id="ARBA00022490"/>
    </source>
</evidence>
<dbReference type="EMBL" id="QEWP01000019">
    <property type="protein sequence ID" value="PWD98117.1"/>
    <property type="molecule type" value="Genomic_DNA"/>
</dbReference>
<dbReference type="GO" id="GO:0097510">
    <property type="term" value="P:base-excision repair, AP site formation via deaminated base removal"/>
    <property type="evidence" value="ECO:0007669"/>
    <property type="project" value="TreeGrafter"/>
</dbReference>
<feature type="domain" description="Uracil-DNA glycosylase-like" evidence="11">
    <location>
        <begin position="49"/>
        <end position="198"/>
    </location>
</feature>
<dbReference type="SMART" id="SM00986">
    <property type="entry name" value="UDG"/>
    <property type="match status" value="1"/>
</dbReference>
<keyword evidence="6" id="KW-0963">Cytoplasm</keyword>
<protein>
    <recommendedName>
        <fullName evidence="5">Uracil-DNA glycosylase</fullName>
        <ecNumber evidence="4">3.2.2.27</ecNumber>
    </recommendedName>
</protein>
<evidence type="ECO:0000313" key="13">
    <source>
        <dbReference type="Proteomes" id="UP000244956"/>
    </source>
</evidence>
<keyword evidence="8" id="KW-0378">Hydrolase</keyword>
<gene>
    <name evidence="12" type="ORF">DDZ16_17400</name>
</gene>
<proteinExistence type="inferred from homology"/>
<dbReference type="GO" id="GO:0004844">
    <property type="term" value="F:uracil DNA N-glycosylase activity"/>
    <property type="evidence" value="ECO:0007669"/>
    <property type="project" value="UniProtKB-EC"/>
</dbReference>
<evidence type="ECO:0000256" key="10">
    <source>
        <dbReference type="PROSITE-ProRule" id="PRU10072"/>
    </source>
</evidence>
<keyword evidence="9" id="KW-0234">DNA repair</keyword>
<evidence type="ECO:0000256" key="1">
    <source>
        <dbReference type="ARBA" id="ARBA00001400"/>
    </source>
</evidence>
<evidence type="ECO:0000256" key="9">
    <source>
        <dbReference type="ARBA" id="ARBA00023204"/>
    </source>
</evidence>
<evidence type="ECO:0000259" key="11">
    <source>
        <dbReference type="SMART" id="SM00986"/>
    </source>
</evidence>
<evidence type="ECO:0000256" key="4">
    <source>
        <dbReference type="ARBA" id="ARBA00012030"/>
    </source>
</evidence>
<evidence type="ECO:0000256" key="5">
    <source>
        <dbReference type="ARBA" id="ARBA00018429"/>
    </source>
</evidence>
<reference evidence="12 13" key="1">
    <citation type="submission" date="2018-05" db="EMBL/GenBank/DDBJ databases">
        <title>Marinilabilia rubrum sp. nov., isolated from saltern sediment.</title>
        <authorList>
            <person name="Zhang R."/>
        </authorList>
    </citation>
    <scope>NUCLEOTIDE SEQUENCE [LARGE SCALE GENOMIC DNA]</scope>
    <source>
        <strain evidence="12 13">WTE16</strain>
    </source>
</reference>
<comment type="caution">
    <text evidence="12">The sequence shown here is derived from an EMBL/GenBank/DDBJ whole genome shotgun (WGS) entry which is preliminary data.</text>
</comment>
<feature type="active site" description="Proton acceptor" evidence="10">
    <location>
        <position position="65"/>
    </location>
</feature>
<dbReference type="PANTHER" id="PTHR11264:SF8">
    <property type="entry name" value="URACIL-DNA GLYCOSYLASE-LIKE DOMAIN-CONTAINING PROTEIN"/>
    <property type="match status" value="1"/>
</dbReference>
<dbReference type="Gene3D" id="3.40.470.10">
    <property type="entry name" value="Uracil-DNA glycosylase-like domain"/>
    <property type="match status" value="1"/>
</dbReference>
<dbReference type="InterPro" id="IPR018085">
    <property type="entry name" value="Ura-DNA_Glyclase_AS"/>
</dbReference>
<evidence type="ECO:0000256" key="3">
    <source>
        <dbReference type="ARBA" id="ARBA00008184"/>
    </source>
</evidence>